<dbReference type="Proteomes" id="UP000191980">
    <property type="component" value="Unassembled WGS sequence"/>
</dbReference>
<dbReference type="AlphaFoldDB" id="A0A1V8MAM1"/>
<reference evidence="1 2" key="1">
    <citation type="submission" date="2015-12" db="EMBL/GenBank/DDBJ databases">
        <authorList>
            <person name="Shamseldin A."/>
            <person name="Moawad H."/>
            <person name="Abd El-Rahim W.M."/>
            <person name="Sadowsky M.J."/>
        </authorList>
    </citation>
    <scope>NUCLEOTIDE SEQUENCE [LARGE SCALE GENOMIC DNA]</scope>
    <source>
        <strain evidence="1 2">WF1</strain>
    </source>
</reference>
<gene>
    <name evidence="1" type="ORF">AU255_12410</name>
</gene>
<dbReference type="STRING" id="1420851.AU255_12410"/>
<accession>A0A1V8MAM1</accession>
<keyword evidence="2" id="KW-1185">Reference proteome</keyword>
<dbReference type="EMBL" id="LPUF01000001">
    <property type="protein sequence ID" value="OQK18576.1"/>
    <property type="molecule type" value="Genomic_DNA"/>
</dbReference>
<organism evidence="1 2">
    <name type="scientific">Methyloprofundus sedimenti</name>
    <dbReference type="NCBI Taxonomy" id="1420851"/>
    <lineage>
        <taxon>Bacteria</taxon>
        <taxon>Pseudomonadati</taxon>
        <taxon>Pseudomonadota</taxon>
        <taxon>Gammaproteobacteria</taxon>
        <taxon>Methylococcales</taxon>
        <taxon>Methylococcaceae</taxon>
        <taxon>Methyloprofundus</taxon>
    </lineage>
</organism>
<dbReference type="Gene3D" id="3.30.2310.20">
    <property type="entry name" value="RelE-like"/>
    <property type="match status" value="1"/>
</dbReference>
<protein>
    <recommendedName>
        <fullName evidence="3">Plasmid stabilization protein</fullName>
    </recommendedName>
</protein>
<name>A0A1V8MAM1_9GAMM</name>
<evidence type="ECO:0000313" key="1">
    <source>
        <dbReference type="EMBL" id="OQK18576.1"/>
    </source>
</evidence>
<sequence>MKVTFLKIAATELDDAFEYYESVQNGLGFRFLTEVELSKARIQNFPFLYKEIGRYSRRCLVHRFPYGIIYQYMEQRRNPNCGCFSFTSLTRLLVR</sequence>
<evidence type="ECO:0008006" key="3">
    <source>
        <dbReference type="Google" id="ProtNLM"/>
    </source>
</evidence>
<proteinExistence type="predicted"/>
<comment type="caution">
    <text evidence="1">The sequence shown here is derived from an EMBL/GenBank/DDBJ whole genome shotgun (WGS) entry which is preliminary data.</text>
</comment>
<evidence type="ECO:0000313" key="2">
    <source>
        <dbReference type="Proteomes" id="UP000191980"/>
    </source>
</evidence>
<dbReference type="InterPro" id="IPR035093">
    <property type="entry name" value="RelE/ParE_toxin_dom_sf"/>
</dbReference>